<proteinExistence type="predicted"/>
<dbReference type="InParanoid" id="A0A543AVN7"/>
<keyword evidence="3" id="KW-1185">Reference proteome</keyword>
<dbReference type="OrthoDB" id="3518805at2"/>
<reference evidence="2 3" key="1">
    <citation type="submission" date="2019-06" db="EMBL/GenBank/DDBJ databases">
        <title>Sequencing the genomes of 1000 actinobacteria strains.</title>
        <authorList>
            <person name="Klenk H.-P."/>
        </authorList>
    </citation>
    <scope>NUCLEOTIDE SEQUENCE [LARGE SCALE GENOMIC DNA]</scope>
    <source>
        <strain evidence="2 3">DSM 45928</strain>
    </source>
</reference>
<gene>
    <name evidence="2" type="ORF">FB566_2180</name>
</gene>
<name>A0A543AVN7_9ACTN</name>
<accession>A0A543AVN7</accession>
<dbReference type="AlphaFoldDB" id="A0A543AVN7"/>
<dbReference type="Proteomes" id="UP000317043">
    <property type="component" value="Unassembled WGS sequence"/>
</dbReference>
<comment type="caution">
    <text evidence="2">The sequence shown here is derived from an EMBL/GenBank/DDBJ whole genome shotgun (WGS) entry which is preliminary data.</text>
</comment>
<dbReference type="RefSeq" id="WP_142038348.1">
    <property type="nucleotide sequence ID" value="NZ_JBHTGS010000001.1"/>
</dbReference>
<sequence length="334" mass="35032">MTRTPGKSVLIVGGYGLVGSHAARLLRRHHPATNIAIAGRHPERGETLVTELQQIASGPGTGDIELMNIDVSQPIRTPLDRYDVVVVAVPDPKRHLTRAALAHNTTVVPISEMADEIAPGMALTAAHGGGTYIAAGHWQAGVVTLTTVNMAQRFDRVDAVTMTAIFDPADPVGPASADDADHMLGEAMVRQGGVWTTLNSRTNPRRFAVDGDDAEVVPIGTLDVPALAAVTDADDVRFEFGMGTSVGTRSGTTASHDIYVELRGVADGTPTTARVLISGPHGGTHLTGLGVFLLTEHLLTAGTTPGWHLPESIMDAHTAVERAVELGVSIVDLD</sequence>
<dbReference type="EMBL" id="VFOW01000001">
    <property type="protein sequence ID" value="TQL76646.1"/>
    <property type="molecule type" value="Genomic_DNA"/>
</dbReference>
<dbReference type="Pfam" id="PF03435">
    <property type="entry name" value="Sacchrp_dh_NADP"/>
    <property type="match status" value="1"/>
</dbReference>
<evidence type="ECO:0000313" key="3">
    <source>
        <dbReference type="Proteomes" id="UP000317043"/>
    </source>
</evidence>
<dbReference type="InterPro" id="IPR036291">
    <property type="entry name" value="NAD(P)-bd_dom_sf"/>
</dbReference>
<evidence type="ECO:0000313" key="2">
    <source>
        <dbReference type="EMBL" id="TQL76646.1"/>
    </source>
</evidence>
<evidence type="ECO:0000259" key="1">
    <source>
        <dbReference type="Pfam" id="PF03435"/>
    </source>
</evidence>
<protein>
    <submittedName>
        <fullName evidence="2">Saccharopine dehydrogenase-like protein</fullName>
    </submittedName>
</protein>
<dbReference type="Gene3D" id="3.40.50.720">
    <property type="entry name" value="NAD(P)-binding Rossmann-like Domain"/>
    <property type="match status" value="1"/>
</dbReference>
<feature type="domain" description="Saccharopine dehydrogenase NADP binding" evidence="1">
    <location>
        <begin position="9"/>
        <end position="106"/>
    </location>
</feature>
<organism evidence="2 3">
    <name type="scientific">Stackebrandtia endophytica</name>
    <dbReference type="NCBI Taxonomy" id="1496996"/>
    <lineage>
        <taxon>Bacteria</taxon>
        <taxon>Bacillati</taxon>
        <taxon>Actinomycetota</taxon>
        <taxon>Actinomycetes</taxon>
        <taxon>Glycomycetales</taxon>
        <taxon>Glycomycetaceae</taxon>
        <taxon>Stackebrandtia</taxon>
    </lineage>
</organism>
<dbReference type="SUPFAM" id="SSF51735">
    <property type="entry name" value="NAD(P)-binding Rossmann-fold domains"/>
    <property type="match status" value="1"/>
</dbReference>
<dbReference type="InterPro" id="IPR005097">
    <property type="entry name" value="Sacchrp_dh_NADP-bd"/>
</dbReference>